<evidence type="ECO:0000313" key="1">
    <source>
        <dbReference type="EMBL" id="HIU51855.1"/>
    </source>
</evidence>
<proteinExistence type="predicted"/>
<comment type="caution">
    <text evidence="1">The sequence shown here is derived from an EMBL/GenBank/DDBJ whole genome shotgun (WGS) entry which is preliminary data.</text>
</comment>
<gene>
    <name evidence="1" type="ORF">IAB70_04455</name>
</gene>
<dbReference type="Proteomes" id="UP000824093">
    <property type="component" value="Unassembled WGS sequence"/>
</dbReference>
<evidence type="ECO:0000313" key="2">
    <source>
        <dbReference type="Proteomes" id="UP000824093"/>
    </source>
</evidence>
<protein>
    <recommendedName>
        <fullName evidence="3">Transcriptional regulator, AbiEi antitoxin, Type IV TA system</fullName>
    </recommendedName>
</protein>
<organism evidence="1 2">
    <name type="scientific">Candidatus Merdicola faecigallinarum</name>
    <dbReference type="NCBI Taxonomy" id="2840862"/>
    <lineage>
        <taxon>Bacteria</taxon>
        <taxon>Bacillati</taxon>
        <taxon>Bacillota</taxon>
        <taxon>Clostridia</taxon>
        <taxon>Candidatus Merdicola</taxon>
    </lineage>
</organism>
<dbReference type="EMBL" id="DVNH01000029">
    <property type="protein sequence ID" value="HIU51855.1"/>
    <property type="molecule type" value="Genomic_DNA"/>
</dbReference>
<reference evidence="1" key="2">
    <citation type="journal article" date="2021" name="PeerJ">
        <title>Extensive microbial diversity within the chicken gut microbiome revealed by metagenomics and culture.</title>
        <authorList>
            <person name="Gilroy R."/>
            <person name="Ravi A."/>
            <person name="Getino M."/>
            <person name="Pursley I."/>
            <person name="Horton D.L."/>
            <person name="Alikhan N.F."/>
            <person name="Baker D."/>
            <person name="Gharbi K."/>
            <person name="Hall N."/>
            <person name="Watson M."/>
            <person name="Adriaenssens E.M."/>
            <person name="Foster-Nyarko E."/>
            <person name="Jarju S."/>
            <person name="Secka A."/>
            <person name="Antonio M."/>
            <person name="Oren A."/>
            <person name="Chaudhuri R.R."/>
            <person name="La Ragione R."/>
            <person name="Hildebrand F."/>
            <person name="Pallen M.J."/>
        </authorList>
    </citation>
    <scope>NUCLEOTIDE SEQUENCE</scope>
    <source>
        <strain evidence="1">CHK195-15760</strain>
    </source>
</reference>
<evidence type="ECO:0008006" key="3">
    <source>
        <dbReference type="Google" id="ProtNLM"/>
    </source>
</evidence>
<reference evidence="1" key="1">
    <citation type="submission" date="2020-10" db="EMBL/GenBank/DDBJ databases">
        <authorList>
            <person name="Gilroy R."/>
        </authorList>
    </citation>
    <scope>NUCLEOTIDE SEQUENCE</scope>
    <source>
        <strain evidence="1">CHK195-15760</strain>
    </source>
</reference>
<sequence length="180" mass="21383">MLYTHKELLNKYKSNYQIEKAVKENKIFKIEKGIYTNKKNVHYLEVLVKKYPKAIITGKSAYYYHNLTDVVPDKIYLATNRTAVRINNNRIKQISVSDNLFELGKETIIYEGTTINIYNKERMLIDLARNKNQIGYDLYKEIISNYRKLANSLNTQKIEEYLQYFVNGDKIFEIIQDEVF</sequence>
<accession>A0A9D1M1C4</accession>
<dbReference type="AlphaFoldDB" id="A0A9D1M1C4"/>
<name>A0A9D1M1C4_9FIRM</name>